<dbReference type="SUPFAM" id="SSF53850">
    <property type="entry name" value="Periplasmic binding protein-like II"/>
    <property type="match status" value="1"/>
</dbReference>
<feature type="domain" description="Solute-binding protein family 5" evidence="5">
    <location>
        <begin position="103"/>
        <end position="451"/>
    </location>
</feature>
<sequence length="537" mass="58820">MADTESASGLAGLTANALSGRIGRRDFMQGALALGLGLGAASALWAREVAAATPAKGGTFRVGLDDGNTSDALDPATTNSRFMITLAHTRTNFLTEIAGDNTVTGELAESFEGSKDARTWTLKLRKGVEFHHGKTFDARDAAASLNLHRGADSKSAAKPLLAAIEEIVVDDDHTLVLKLNQGNADIPYILTDYHLIMLPLGKDGKIDPMDNAGTGGYVLETFQPGVRATMKRFANYWKPDRAHFDSVVFTAVNDYVARQTALLSTELDAIIECDYKTVDLLAKAPDIEVDEVPSGTHVGMPMLCDAKPFDNPDLRLALKYATDREQLMRLVLKGHGSIGNDHPISPIMPFFDASQPQRHYDPDRARSLIRKAGLDGLTIQLSAADTVIAGAVDMAALFAETVKKIGVNVEVKREPNDSYWSNVWLKKPFCMAGWGQRPTPDIIFSLGYAAGADWNESHFKNERFNKLLVEARAEIDARRRTDMYGEMQRLVSDEGGTIIPFFRNWVYARHSKVAHGPKLSASWPLDGARGAERWWFA</sequence>
<dbReference type="Gene3D" id="3.40.190.10">
    <property type="entry name" value="Periplasmic binding protein-like II"/>
    <property type="match status" value="1"/>
</dbReference>
<dbReference type="CDD" id="cd08503">
    <property type="entry name" value="PBP2_NikA_DppA_OppA_like_17"/>
    <property type="match status" value="1"/>
</dbReference>
<comment type="similarity">
    <text evidence="2">Belongs to the bacterial solute-binding protein 5 family.</text>
</comment>
<dbReference type="InterPro" id="IPR006311">
    <property type="entry name" value="TAT_signal"/>
</dbReference>
<dbReference type="EMBL" id="JAUSVX010000007">
    <property type="protein sequence ID" value="MDQ0470850.1"/>
    <property type="molecule type" value="Genomic_DNA"/>
</dbReference>
<dbReference type="Pfam" id="PF00496">
    <property type="entry name" value="SBP_bac_5"/>
    <property type="match status" value="1"/>
</dbReference>
<comment type="caution">
    <text evidence="6">The sequence shown here is derived from an EMBL/GenBank/DDBJ whole genome shotgun (WGS) entry which is preliminary data.</text>
</comment>
<dbReference type="InterPro" id="IPR039424">
    <property type="entry name" value="SBP_5"/>
</dbReference>
<dbReference type="RefSeq" id="WP_307275140.1">
    <property type="nucleotide sequence ID" value="NZ_JAUSVX010000007.1"/>
</dbReference>
<evidence type="ECO:0000256" key="1">
    <source>
        <dbReference type="ARBA" id="ARBA00004418"/>
    </source>
</evidence>
<proteinExistence type="inferred from homology"/>
<accession>A0ABU0JB68</accession>
<evidence type="ECO:0000256" key="2">
    <source>
        <dbReference type="ARBA" id="ARBA00005695"/>
    </source>
</evidence>
<dbReference type="PIRSF" id="PIRSF002741">
    <property type="entry name" value="MppA"/>
    <property type="match status" value="1"/>
</dbReference>
<gene>
    <name evidence="6" type="ORF">QO011_003869</name>
</gene>
<keyword evidence="7" id="KW-1185">Reference proteome</keyword>
<evidence type="ECO:0000256" key="4">
    <source>
        <dbReference type="ARBA" id="ARBA00022729"/>
    </source>
</evidence>
<reference evidence="6 7" key="1">
    <citation type="submission" date="2023-07" db="EMBL/GenBank/DDBJ databases">
        <title>Genomic Encyclopedia of Type Strains, Phase IV (KMG-IV): sequencing the most valuable type-strain genomes for metagenomic binning, comparative biology and taxonomic classification.</title>
        <authorList>
            <person name="Goeker M."/>
        </authorList>
    </citation>
    <scope>NUCLEOTIDE SEQUENCE [LARGE SCALE GENOMIC DNA]</scope>
    <source>
        <strain evidence="6 7">DSM 19619</strain>
    </source>
</reference>
<dbReference type="PANTHER" id="PTHR30290">
    <property type="entry name" value="PERIPLASMIC BINDING COMPONENT OF ABC TRANSPORTER"/>
    <property type="match status" value="1"/>
</dbReference>
<dbReference type="Gene3D" id="3.90.76.10">
    <property type="entry name" value="Dipeptide-binding Protein, Domain 1"/>
    <property type="match status" value="1"/>
</dbReference>
<organism evidence="6 7">
    <name type="scientific">Labrys wisconsinensis</name>
    <dbReference type="NCBI Taxonomy" id="425677"/>
    <lineage>
        <taxon>Bacteria</taxon>
        <taxon>Pseudomonadati</taxon>
        <taxon>Pseudomonadota</taxon>
        <taxon>Alphaproteobacteria</taxon>
        <taxon>Hyphomicrobiales</taxon>
        <taxon>Xanthobacteraceae</taxon>
        <taxon>Labrys</taxon>
    </lineage>
</organism>
<dbReference type="InterPro" id="IPR000914">
    <property type="entry name" value="SBP_5_dom"/>
</dbReference>
<protein>
    <submittedName>
        <fullName evidence="6">Peptide/nickel transport system substrate-binding protein</fullName>
    </submittedName>
</protein>
<dbReference type="InterPro" id="IPR030678">
    <property type="entry name" value="Peptide/Ni-bd"/>
</dbReference>
<name>A0ABU0JB68_9HYPH</name>
<dbReference type="Gene3D" id="3.10.105.10">
    <property type="entry name" value="Dipeptide-binding Protein, Domain 3"/>
    <property type="match status" value="1"/>
</dbReference>
<comment type="subcellular location">
    <subcellularLocation>
        <location evidence="1">Periplasm</location>
    </subcellularLocation>
</comment>
<evidence type="ECO:0000259" key="5">
    <source>
        <dbReference type="Pfam" id="PF00496"/>
    </source>
</evidence>
<dbReference type="PROSITE" id="PS51318">
    <property type="entry name" value="TAT"/>
    <property type="match status" value="1"/>
</dbReference>
<dbReference type="Proteomes" id="UP001242480">
    <property type="component" value="Unassembled WGS sequence"/>
</dbReference>
<evidence type="ECO:0000256" key="3">
    <source>
        <dbReference type="ARBA" id="ARBA00022448"/>
    </source>
</evidence>
<evidence type="ECO:0000313" key="7">
    <source>
        <dbReference type="Proteomes" id="UP001242480"/>
    </source>
</evidence>
<keyword evidence="4" id="KW-0732">Signal</keyword>
<evidence type="ECO:0000313" key="6">
    <source>
        <dbReference type="EMBL" id="MDQ0470850.1"/>
    </source>
</evidence>
<dbReference type="PANTHER" id="PTHR30290:SF10">
    <property type="entry name" value="PERIPLASMIC OLIGOPEPTIDE-BINDING PROTEIN-RELATED"/>
    <property type="match status" value="1"/>
</dbReference>
<keyword evidence="3" id="KW-0813">Transport</keyword>